<accession>J0NBR4</accession>
<dbReference type="AlphaFoldDB" id="J0NBR4"/>
<comment type="caution">
    <text evidence="2">The sequence shown here is derived from an EMBL/GenBank/DDBJ whole genome shotgun (WGS) entry which is preliminary data.</text>
</comment>
<organism evidence="2 3">
    <name type="scientific">Schaalia georgiae F0490</name>
    <dbReference type="NCBI Taxonomy" id="1125717"/>
    <lineage>
        <taxon>Bacteria</taxon>
        <taxon>Bacillati</taxon>
        <taxon>Actinomycetota</taxon>
        <taxon>Actinomycetes</taxon>
        <taxon>Actinomycetales</taxon>
        <taxon>Actinomycetaceae</taxon>
        <taxon>Schaalia</taxon>
    </lineage>
</organism>
<evidence type="ECO:0008006" key="4">
    <source>
        <dbReference type="Google" id="ProtNLM"/>
    </source>
</evidence>
<proteinExistence type="predicted"/>
<feature type="transmembrane region" description="Helical" evidence="1">
    <location>
        <begin position="20"/>
        <end position="46"/>
    </location>
</feature>
<sequence>MGADRGRADGERGDAVVEFIGFFAVLVVPVVYIIVAASWVQAAVFATDAGAREAVRIIASHPDDGEERAQAQVGLAFADFGVAGQPVVEASCDACASPGGQASVTVSTVVPLPLVPRWLGAPGIPVQSSAVSPVQEVDVDG</sequence>
<dbReference type="RefSeq" id="WP_005870971.1">
    <property type="nucleotide sequence ID" value="NZ_AKFS01000221.1"/>
</dbReference>
<protein>
    <recommendedName>
        <fullName evidence="4">TadE-like protein</fullName>
    </recommendedName>
</protein>
<evidence type="ECO:0000256" key="1">
    <source>
        <dbReference type="SAM" id="Phobius"/>
    </source>
</evidence>
<evidence type="ECO:0000313" key="2">
    <source>
        <dbReference type="EMBL" id="EJF42077.1"/>
    </source>
</evidence>
<keyword evidence="3" id="KW-1185">Reference proteome</keyword>
<reference evidence="2 3" key="1">
    <citation type="submission" date="2012-05" db="EMBL/GenBank/DDBJ databases">
        <authorList>
            <person name="Harkins D.M."/>
            <person name="Madupu R."/>
            <person name="Durkin A.S."/>
            <person name="Torralba M."/>
            <person name="Methe B."/>
            <person name="Sutton G.G."/>
            <person name="Nelson K.E."/>
        </authorList>
    </citation>
    <scope>NUCLEOTIDE SEQUENCE [LARGE SCALE GENOMIC DNA]</scope>
    <source>
        <strain evidence="2 3">F0490</strain>
    </source>
</reference>
<evidence type="ECO:0000313" key="3">
    <source>
        <dbReference type="Proteomes" id="UP000004578"/>
    </source>
</evidence>
<dbReference type="EMBL" id="AKFS01000221">
    <property type="protein sequence ID" value="EJF42077.1"/>
    <property type="molecule type" value="Genomic_DNA"/>
</dbReference>
<dbReference type="PATRIC" id="fig|1125717.3.peg.1339"/>
<keyword evidence="1" id="KW-1133">Transmembrane helix</keyword>
<dbReference type="Proteomes" id="UP000004578">
    <property type="component" value="Unassembled WGS sequence"/>
</dbReference>
<keyword evidence="1" id="KW-0472">Membrane</keyword>
<name>J0NBR4_9ACTO</name>
<keyword evidence="1" id="KW-0812">Transmembrane</keyword>
<gene>
    <name evidence="2" type="ORF">HMPREF1317_2362</name>
</gene>